<feature type="coiled-coil region" evidence="1">
    <location>
        <begin position="333"/>
        <end position="367"/>
    </location>
</feature>
<dbReference type="PANTHER" id="PTHR48104:SF30">
    <property type="entry name" value="METACASPASE-1"/>
    <property type="match status" value="1"/>
</dbReference>
<proteinExistence type="predicted"/>
<keyword evidence="2" id="KW-1133">Transmembrane helix</keyword>
<dbReference type="InterPro" id="IPR050452">
    <property type="entry name" value="Metacaspase"/>
</dbReference>
<dbReference type="InterPro" id="IPR029030">
    <property type="entry name" value="Caspase-like_dom_sf"/>
</dbReference>
<dbReference type="Pfam" id="PF00656">
    <property type="entry name" value="Peptidase_C14"/>
    <property type="match status" value="1"/>
</dbReference>
<evidence type="ECO:0000313" key="4">
    <source>
        <dbReference type="EMBL" id="PHN04501.1"/>
    </source>
</evidence>
<dbReference type="EMBL" id="PDUD01000025">
    <property type="protein sequence ID" value="PHN04501.1"/>
    <property type="molecule type" value="Genomic_DNA"/>
</dbReference>
<dbReference type="Gene3D" id="3.40.50.1460">
    <property type="match status" value="1"/>
</dbReference>
<organism evidence="4 5">
    <name type="scientific">Flavilitoribacter nigricans (strain ATCC 23147 / DSM 23189 / NBRC 102662 / NCIMB 1420 / SS-2)</name>
    <name type="common">Lewinella nigricans</name>
    <dbReference type="NCBI Taxonomy" id="1122177"/>
    <lineage>
        <taxon>Bacteria</taxon>
        <taxon>Pseudomonadati</taxon>
        <taxon>Bacteroidota</taxon>
        <taxon>Saprospiria</taxon>
        <taxon>Saprospirales</taxon>
        <taxon>Lewinellaceae</taxon>
        <taxon>Flavilitoribacter</taxon>
    </lineage>
</organism>
<keyword evidence="1" id="KW-0175">Coiled coil</keyword>
<keyword evidence="2" id="KW-0812">Transmembrane</keyword>
<dbReference type="SUPFAM" id="SSF52129">
    <property type="entry name" value="Caspase-like"/>
    <property type="match status" value="1"/>
</dbReference>
<dbReference type="PANTHER" id="PTHR48104">
    <property type="entry name" value="METACASPASE-4"/>
    <property type="match status" value="1"/>
</dbReference>
<dbReference type="GO" id="GO:0005737">
    <property type="term" value="C:cytoplasm"/>
    <property type="evidence" value="ECO:0007669"/>
    <property type="project" value="TreeGrafter"/>
</dbReference>
<accession>A0A2D0N7K9</accession>
<evidence type="ECO:0000256" key="2">
    <source>
        <dbReference type="SAM" id="Phobius"/>
    </source>
</evidence>
<evidence type="ECO:0000259" key="3">
    <source>
        <dbReference type="Pfam" id="PF00656"/>
    </source>
</evidence>
<keyword evidence="2" id="KW-0472">Membrane</keyword>
<name>A0A2D0N7K9_FLAN2</name>
<feature type="transmembrane region" description="Helical" evidence="2">
    <location>
        <begin position="506"/>
        <end position="525"/>
    </location>
</feature>
<gene>
    <name evidence="4" type="ORF">CRP01_21075</name>
</gene>
<evidence type="ECO:0000313" key="5">
    <source>
        <dbReference type="Proteomes" id="UP000223913"/>
    </source>
</evidence>
<comment type="caution">
    <text evidence="4">The sequence shown here is derived from an EMBL/GenBank/DDBJ whole genome shotgun (WGS) entry which is preliminary data.</text>
</comment>
<dbReference type="GO" id="GO:0006508">
    <property type="term" value="P:proteolysis"/>
    <property type="evidence" value="ECO:0007669"/>
    <property type="project" value="InterPro"/>
</dbReference>
<protein>
    <recommendedName>
        <fullName evidence="3">Peptidase C14 caspase domain-containing protein</fullName>
    </recommendedName>
</protein>
<dbReference type="Proteomes" id="UP000223913">
    <property type="component" value="Unassembled WGS sequence"/>
</dbReference>
<sequence length="676" mass="77952">MRRGQGLDHPENTNWTGNGKNYFLGIGIDRYLHWDQLNNAVKDVNDFIKVLTSQYQFEPDEVHTLFDTDATEGKIYHKIRELKRTIRPGDNLVVYYSGHGHYDEEFEEGYWIPVDADKTSEDRFISNANIIKRINAIDTQHTLMIVDSCFSGTLVVKKRSGLTDERFKSRRILASGRQETVADGLPGQNSPFAAGILTYLKKNTEKAINTTTLVQYVKDFVETKARQTPVEGRIQNSADEGGEFVFHLKMDERGLWESVQSKDSAEAYANYLDYYPQGLYANQAEKRILDLKEDDIWHSAKIKDSELAYENYLKKYSPKGKYVKEANTRLGQLQAAQQERRQTLDEMAKKEDERDRIRQSYDSLIAEAESLFTGKQLSQARERYREALRYYMNGFVPKTDYIEEQINFCSNGIKFLEHYENGRRAMDNYNYRLALQYFGEALKVDDNPKVEDLISYCRLKLKEKTAADAPMENKHIEVNKTVHVQEDTTQKIYQPPLKKKRSPLKFALIFGGVFIALIVVAMIAAESDNYEPDYTEETYPVYEEGEEQTSGTETEFIDDTPVSPPPAPAADYASLIIGSWVMTDFYSDDPNADMWLQSMKGLQATYTFYTNGQMNMFTSLTNSNYYYYLNGEQLTIQGAVPNAHIDELSRQDLVLTLYENQNGYSFSVTFEFRKMD</sequence>
<dbReference type="GO" id="GO:0004197">
    <property type="term" value="F:cysteine-type endopeptidase activity"/>
    <property type="evidence" value="ECO:0007669"/>
    <property type="project" value="InterPro"/>
</dbReference>
<dbReference type="AlphaFoldDB" id="A0A2D0N7K9"/>
<dbReference type="InterPro" id="IPR011600">
    <property type="entry name" value="Pept_C14_caspase"/>
</dbReference>
<reference evidence="4 5" key="1">
    <citation type="submission" date="2017-10" db="EMBL/GenBank/DDBJ databases">
        <title>The draft genome sequence of Lewinella nigricans NBRC 102662.</title>
        <authorList>
            <person name="Wang K."/>
        </authorList>
    </citation>
    <scope>NUCLEOTIDE SEQUENCE [LARGE SCALE GENOMIC DNA]</scope>
    <source>
        <strain evidence="4 5">NBRC 102662</strain>
    </source>
</reference>
<dbReference type="RefSeq" id="WP_099152075.1">
    <property type="nucleotide sequence ID" value="NZ_PDUD01000025.1"/>
</dbReference>
<feature type="domain" description="Peptidase C14 caspase" evidence="3">
    <location>
        <begin position="26"/>
        <end position="230"/>
    </location>
</feature>
<dbReference type="OrthoDB" id="976443at2"/>
<keyword evidence="5" id="KW-1185">Reference proteome</keyword>
<evidence type="ECO:0000256" key="1">
    <source>
        <dbReference type="SAM" id="Coils"/>
    </source>
</evidence>